<keyword evidence="2" id="KW-1277">Toxin-antitoxin system</keyword>
<dbReference type="AlphaFoldDB" id="A0A084U9N9"/>
<dbReference type="PANTHER" id="PTHR36582:SF2">
    <property type="entry name" value="ANTITOXIN PARD"/>
    <property type="match status" value="1"/>
</dbReference>
<dbReference type="InterPro" id="IPR010985">
    <property type="entry name" value="Ribbon_hlx_hlx"/>
</dbReference>
<dbReference type="InterPro" id="IPR022789">
    <property type="entry name" value="ParD"/>
</dbReference>
<protein>
    <submittedName>
        <fullName evidence="3">Putative addiction module antidote protein, CopG/Arc/MetJ family</fullName>
    </submittedName>
</protein>
<evidence type="ECO:0000256" key="2">
    <source>
        <dbReference type="ARBA" id="ARBA00022649"/>
    </source>
</evidence>
<dbReference type="Proteomes" id="UP000053675">
    <property type="component" value="Unassembled WGS sequence"/>
</dbReference>
<evidence type="ECO:0000313" key="4">
    <source>
        <dbReference type="Proteomes" id="UP000053675"/>
    </source>
</evidence>
<dbReference type="EMBL" id="JMQM01000001">
    <property type="protein sequence ID" value="KFB09675.1"/>
    <property type="molecule type" value="Genomic_DNA"/>
</dbReference>
<gene>
    <name evidence="3" type="ORF">EL18_00692</name>
</gene>
<evidence type="ECO:0000256" key="1">
    <source>
        <dbReference type="ARBA" id="ARBA00008580"/>
    </source>
</evidence>
<sequence length="88" mass="9598">MATMNVSLPSEMAEFVEHEVSRGGYSSSSEVVREALRLLQHDKAQQAEKLAILRRELGAGVEAAREGRLSEKSVGEVLDDVLREASEG</sequence>
<dbReference type="eggNOG" id="COG3609">
    <property type="taxonomic scope" value="Bacteria"/>
</dbReference>
<proteinExistence type="inferred from homology"/>
<dbReference type="OrthoDB" id="9811310at2"/>
<reference evidence="3 4" key="1">
    <citation type="submission" date="2014-05" db="EMBL/GenBank/DDBJ databases">
        <title>Draft Genome Sequence of Nitratireductor basaltis Strain UMTGB225, A Marine Bacterium Isolated from Green Barrel Tunicate.</title>
        <authorList>
            <person name="Gan H.Y."/>
        </authorList>
    </citation>
    <scope>NUCLEOTIDE SEQUENCE [LARGE SCALE GENOMIC DNA]</scope>
    <source>
        <strain evidence="3 4">UMTGB225</strain>
    </source>
</reference>
<dbReference type="SUPFAM" id="SSF47598">
    <property type="entry name" value="Ribbon-helix-helix"/>
    <property type="match status" value="1"/>
</dbReference>
<keyword evidence="4" id="KW-1185">Reference proteome</keyword>
<dbReference type="RefSeq" id="WP_051913728.1">
    <property type="nucleotide sequence ID" value="NZ_JMQM01000001.1"/>
</dbReference>
<dbReference type="Gene3D" id="6.10.10.120">
    <property type="entry name" value="Antitoxin ParD1-like"/>
    <property type="match status" value="1"/>
</dbReference>
<organism evidence="3 4">
    <name type="scientific">Nitratireductor basaltis</name>
    <dbReference type="NCBI Taxonomy" id="472175"/>
    <lineage>
        <taxon>Bacteria</taxon>
        <taxon>Pseudomonadati</taxon>
        <taxon>Pseudomonadota</taxon>
        <taxon>Alphaproteobacteria</taxon>
        <taxon>Hyphomicrobiales</taxon>
        <taxon>Phyllobacteriaceae</taxon>
        <taxon>Nitratireductor</taxon>
    </lineage>
</organism>
<dbReference type="NCBIfam" id="TIGR02606">
    <property type="entry name" value="antidote_CC2985"/>
    <property type="match status" value="1"/>
</dbReference>
<accession>A0A084U9N9</accession>
<dbReference type="STRING" id="472175.EL18_00692"/>
<dbReference type="PATRIC" id="fig|472175.3.peg.707"/>
<comment type="caution">
    <text evidence="3">The sequence shown here is derived from an EMBL/GenBank/DDBJ whole genome shotgun (WGS) entry which is preliminary data.</text>
</comment>
<comment type="similarity">
    <text evidence="1">Belongs to the ParD antitoxin family.</text>
</comment>
<name>A0A084U9N9_9HYPH</name>
<dbReference type="CDD" id="cd22231">
    <property type="entry name" value="RHH_NikR_HicB-like"/>
    <property type="match status" value="1"/>
</dbReference>
<dbReference type="Pfam" id="PF03693">
    <property type="entry name" value="ParD_antitoxin"/>
    <property type="match status" value="1"/>
</dbReference>
<dbReference type="InterPro" id="IPR038296">
    <property type="entry name" value="ParD_sf"/>
</dbReference>
<evidence type="ECO:0000313" key="3">
    <source>
        <dbReference type="EMBL" id="KFB09675.1"/>
    </source>
</evidence>
<dbReference type="PANTHER" id="PTHR36582">
    <property type="entry name" value="ANTITOXIN PARD"/>
    <property type="match status" value="1"/>
</dbReference>
<dbReference type="GO" id="GO:0006355">
    <property type="term" value="P:regulation of DNA-templated transcription"/>
    <property type="evidence" value="ECO:0007669"/>
    <property type="project" value="InterPro"/>
</dbReference>